<sequence>MDDIALVFGTRPEIIKLAAIAHELAGRARLVHTGQHFDQQMSGAVLADLGLPRPHVHLAAGSGSAGRGHQIGGLIVTLAREFTARPPAAVIVQGDTNSTSAGAQAAHYCGVPVVHVEAGLRSGDRKMPEEINRQVVGALADLHCAPTPTAVANLRAAGVDAGRIHLTGNTVVEAVHRSLPDEREQRRLAARYGVPGDFVLATVHRPENSDDPVRLARLLESLTALGPPVLLPLHPRTRRRIAEFGLEAAAAPLLLAEPVDHRTFLGLAARARLLVSDSGGVQEETTVLKKPLLVVRTSTERPEAVDAGFARLVEPGAQLLHAGRRVLADPSAAAALRDTPSPYGDGTASERICRLTEELADSLRRLGSAA</sequence>
<dbReference type="InterPro" id="IPR003331">
    <property type="entry name" value="UDP_GlcNAc_Epimerase_2_dom"/>
</dbReference>
<dbReference type="NCBIfam" id="TIGR00236">
    <property type="entry name" value="wecB"/>
    <property type="match status" value="1"/>
</dbReference>
<comment type="similarity">
    <text evidence="1">Belongs to the UDP-N-acetylglucosamine 2-epimerase family.</text>
</comment>
<dbReference type="RefSeq" id="WP_330795147.1">
    <property type="nucleotide sequence ID" value="NZ_JAZEWV010000009.1"/>
</dbReference>
<evidence type="ECO:0000313" key="3">
    <source>
        <dbReference type="EMBL" id="MEE4543055.1"/>
    </source>
</evidence>
<name>A0ABU7PB66_9ACTN</name>
<evidence type="ECO:0000256" key="1">
    <source>
        <dbReference type="RuleBase" id="RU003513"/>
    </source>
</evidence>
<dbReference type="Pfam" id="PF02350">
    <property type="entry name" value="Epimerase_2"/>
    <property type="match status" value="1"/>
</dbReference>
<evidence type="ECO:0000313" key="4">
    <source>
        <dbReference type="Proteomes" id="UP001344658"/>
    </source>
</evidence>
<dbReference type="PANTHER" id="PTHR43174:SF1">
    <property type="entry name" value="UDP-N-ACETYLGLUCOSAMINE 2-EPIMERASE"/>
    <property type="match status" value="1"/>
</dbReference>
<feature type="domain" description="UDP-N-acetylglucosamine 2-epimerase" evidence="2">
    <location>
        <begin position="28"/>
        <end position="355"/>
    </location>
</feature>
<dbReference type="CDD" id="cd03786">
    <property type="entry name" value="GTB_UDP-GlcNAc_2-Epimerase"/>
    <property type="match status" value="1"/>
</dbReference>
<dbReference type="Gene3D" id="3.40.50.2000">
    <property type="entry name" value="Glycogen Phosphorylase B"/>
    <property type="match status" value="2"/>
</dbReference>
<dbReference type="PANTHER" id="PTHR43174">
    <property type="entry name" value="UDP-N-ACETYLGLUCOSAMINE 2-EPIMERASE"/>
    <property type="match status" value="1"/>
</dbReference>
<dbReference type="EMBL" id="JAZEWV010000009">
    <property type="protein sequence ID" value="MEE4543055.1"/>
    <property type="molecule type" value="Genomic_DNA"/>
</dbReference>
<dbReference type="InterPro" id="IPR029767">
    <property type="entry name" value="WecB-like"/>
</dbReference>
<protein>
    <submittedName>
        <fullName evidence="3">UDP-N-acetylglucosamine 2-epimerase (Non-hydrolyzing)</fullName>
        <ecNumber evidence="3">5.1.3.14</ecNumber>
    </submittedName>
</protein>
<organism evidence="3 4">
    <name type="scientific">Actinacidiphila polyblastidii</name>
    <dbReference type="NCBI Taxonomy" id="3110430"/>
    <lineage>
        <taxon>Bacteria</taxon>
        <taxon>Bacillati</taxon>
        <taxon>Actinomycetota</taxon>
        <taxon>Actinomycetes</taxon>
        <taxon>Kitasatosporales</taxon>
        <taxon>Streptomycetaceae</taxon>
        <taxon>Actinacidiphila</taxon>
    </lineage>
</organism>
<dbReference type="GO" id="GO:0008761">
    <property type="term" value="F:UDP-N-acetylglucosamine 2-epimerase activity"/>
    <property type="evidence" value="ECO:0007669"/>
    <property type="project" value="UniProtKB-EC"/>
</dbReference>
<proteinExistence type="inferred from homology"/>
<evidence type="ECO:0000259" key="2">
    <source>
        <dbReference type="Pfam" id="PF02350"/>
    </source>
</evidence>
<dbReference type="EC" id="5.1.3.14" evidence="3"/>
<gene>
    <name evidence="3" type="primary">wecB</name>
    <name evidence="3" type="ORF">V2S66_13890</name>
</gene>
<keyword evidence="1 3" id="KW-0413">Isomerase</keyword>
<keyword evidence="4" id="KW-1185">Reference proteome</keyword>
<dbReference type="Proteomes" id="UP001344658">
    <property type="component" value="Unassembled WGS sequence"/>
</dbReference>
<accession>A0ABU7PB66</accession>
<comment type="caution">
    <text evidence="3">The sequence shown here is derived from an EMBL/GenBank/DDBJ whole genome shotgun (WGS) entry which is preliminary data.</text>
</comment>
<reference evidence="3 4" key="1">
    <citation type="submission" date="2023-12" db="EMBL/GenBank/DDBJ databases">
        <title>Streptomyces sp. V4-01.</title>
        <authorList>
            <person name="Somphong A."/>
            <person name="Phongsopitanun W."/>
        </authorList>
    </citation>
    <scope>NUCLEOTIDE SEQUENCE [LARGE SCALE GENOMIC DNA]</scope>
    <source>
        <strain evidence="3 4">V4-01</strain>
    </source>
</reference>
<dbReference type="SUPFAM" id="SSF53756">
    <property type="entry name" value="UDP-Glycosyltransferase/glycogen phosphorylase"/>
    <property type="match status" value="1"/>
</dbReference>